<evidence type="ECO:0000313" key="9">
    <source>
        <dbReference type="Proteomes" id="UP000031056"/>
    </source>
</evidence>
<proteinExistence type="inferred from homology"/>
<dbReference type="EC" id="3.6.1.23" evidence="6"/>
<keyword evidence="9" id="KW-1185">Reference proteome</keyword>
<evidence type="ECO:0000256" key="5">
    <source>
        <dbReference type="ARBA" id="ARBA00023080"/>
    </source>
</evidence>
<dbReference type="Gene3D" id="2.70.40.10">
    <property type="match status" value="1"/>
</dbReference>
<dbReference type="GO" id="GO:0046081">
    <property type="term" value="P:dUTP catabolic process"/>
    <property type="evidence" value="ECO:0007669"/>
    <property type="project" value="UniProtKB-UniRule"/>
</dbReference>
<keyword evidence="6" id="KW-0479">Metal-binding</keyword>
<sequence length="144" mass="15812">MTMHEIKVSVTHPSAIVPKRQSDGAAGYDIHAVEQGILLPNETRSVRTGLVWHLPQSIVGLIFGRSGLALNNWIDVHNTSIHSRCISELSITMTNNGKEPFEYKESSRIAQVVFVPTVETVVDVMDSLYTTERGCLGFGSTGMK</sequence>
<comment type="similarity">
    <text evidence="2 6">Belongs to the dUTPase family.</text>
</comment>
<evidence type="ECO:0000256" key="3">
    <source>
        <dbReference type="ARBA" id="ARBA00011233"/>
    </source>
</evidence>
<feature type="domain" description="dUTPase-like" evidence="7">
    <location>
        <begin position="15"/>
        <end position="142"/>
    </location>
</feature>
<comment type="pathway">
    <text evidence="1 6">Pyrimidine metabolism; dUMP biosynthesis; dUMP from dCTP (dUTP route): step 2/2.</text>
</comment>
<dbReference type="GeneID" id="26261917"/>
<dbReference type="VEuPathDB" id="MicrosporidiaDB:M896_060460"/>
<dbReference type="SUPFAM" id="SSF51283">
    <property type="entry name" value="dUTPase-like"/>
    <property type="match status" value="1"/>
</dbReference>
<dbReference type="NCBIfam" id="TIGR00576">
    <property type="entry name" value="dut"/>
    <property type="match status" value="1"/>
</dbReference>
<organism evidence="8 9">
    <name type="scientific">Ordospora colligata OC4</name>
    <dbReference type="NCBI Taxonomy" id="1354746"/>
    <lineage>
        <taxon>Eukaryota</taxon>
        <taxon>Fungi</taxon>
        <taxon>Fungi incertae sedis</taxon>
        <taxon>Microsporidia</taxon>
        <taxon>Ordosporidae</taxon>
        <taxon>Ordospora</taxon>
    </lineage>
</organism>
<comment type="catalytic activity">
    <reaction evidence="6">
        <text>dUTP + H2O = dUMP + diphosphate + H(+)</text>
        <dbReference type="Rhea" id="RHEA:10248"/>
        <dbReference type="ChEBI" id="CHEBI:15377"/>
        <dbReference type="ChEBI" id="CHEBI:15378"/>
        <dbReference type="ChEBI" id="CHEBI:33019"/>
        <dbReference type="ChEBI" id="CHEBI:61555"/>
        <dbReference type="ChEBI" id="CHEBI:246422"/>
        <dbReference type="EC" id="3.6.1.23"/>
    </reaction>
</comment>
<evidence type="ECO:0000256" key="4">
    <source>
        <dbReference type="ARBA" id="ARBA00022801"/>
    </source>
</evidence>
<comment type="function">
    <text evidence="6">Involved in nucleotide metabolism via production of dUMP, the immediate precursor of thymidine nucleotides, and decreases the intracellular concentration of dUTP so that uracil cannot be incorporated into DNA.</text>
</comment>
<dbReference type="HOGENOM" id="CLU_068508_3_0_1"/>
<reference evidence="8 9" key="1">
    <citation type="journal article" date="2014" name="MBio">
        <title>The Ordospora colligata genome; evolution of extreme reduction in microsporidia and host-to-parasite horizontal gene transfer.</title>
        <authorList>
            <person name="Pombert J.-F."/>
            <person name="Haag K.L."/>
            <person name="Beidas S."/>
            <person name="Ebert D."/>
            <person name="Keeling P.J."/>
        </authorList>
    </citation>
    <scope>NUCLEOTIDE SEQUENCE [LARGE SCALE GENOMIC DNA]</scope>
    <source>
        <strain evidence="8 9">OC4</strain>
    </source>
</reference>
<evidence type="ECO:0000256" key="2">
    <source>
        <dbReference type="ARBA" id="ARBA00006581"/>
    </source>
</evidence>
<gene>
    <name evidence="8" type="ORF">M896_060460</name>
</gene>
<dbReference type="STRING" id="1354746.A0A0B2UKH6"/>
<dbReference type="UniPathway" id="UPA00610">
    <property type="reaction ID" value="UER00666"/>
</dbReference>
<dbReference type="FunCoup" id="A0A0B2UKH6">
    <property type="interactions" value="364"/>
</dbReference>
<dbReference type="GO" id="GO:0000287">
    <property type="term" value="F:magnesium ion binding"/>
    <property type="evidence" value="ECO:0007669"/>
    <property type="project" value="UniProtKB-UniRule"/>
</dbReference>
<protein>
    <recommendedName>
        <fullName evidence="6">Deoxyuridine 5'-triphosphate nucleotidohydrolase</fullName>
        <shortName evidence="6">dUTPase</shortName>
        <ecNumber evidence="6">3.6.1.23</ecNumber>
    </recommendedName>
    <alternativeName>
        <fullName evidence="6">dUTP pyrophosphatase</fullName>
    </alternativeName>
</protein>
<keyword evidence="6" id="KW-0460">Magnesium</keyword>
<dbReference type="InParanoid" id="A0A0B2UKH6"/>
<comment type="caution">
    <text evidence="8">The sequence shown here is derived from an EMBL/GenBank/DDBJ whole genome shotgun (WGS) entry which is preliminary data.</text>
</comment>
<dbReference type="AlphaFoldDB" id="A0A0B2UKH6"/>
<dbReference type="PANTHER" id="PTHR11241">
    <property type="entry name" value="DEOXYURIDINE 5'-TRIPHOSPHATE NUCLEOTIDOHYDROLASE"/>
    <property type="match status" value="1"/>
</dbReference>
<dbReference type="GO" id="GO:0006226">
    <property type="term" value="P:dUMP biosynthetic process"/>
    <property type="evidence" value="ECO:0007669"/>
    <property type="project" value="UniProtKB-UniRule"/>
</dbReference>
<evidence type="ECO:0000256" key="1">
    <source>
        <dbReference type="ARBA" id="ARBA00005142"/>
    </source>
</evidence>
<dbReference type="Pfam" id="PF00692">
    <property type="entry name" value="dUTPase"/>
    <property type="match status" value="1"/>
</dbReference>
<evidence type="ECO:0000256" key="6">
    <source>
        <dbReference type="RuleBase" id="RU367024"/>
    </source>
</evidence>
<name>A0A0B2UKH6_9MICR</name>
<dbReference type="InterPro" id="IPR033704">
    <property type="entry name" value="dUTPase_trimeric"/>
</dbReference>
<dbReference type="CDD" id="cd07557">
    <property type="entry name" value="trimeric_dUTPase"/>
    <property type="match status" value="1"/>
</dbReference>
<dbReference type="Proteomes" id="UP000031056">
    <property type="component" value="Unassembled WGS sequence"/>
</dbReference>
<dbReference type="OrthoDB" id="10261072at2759"/>
<evidence type="ECO:0000259" key="7">
    <source>
        <dbReference type="Pfam" id="PF00692"/>
    </source>
</evidence>
<comment type="subunit">
    <text evidence="3 6">Homotrimer.</text>
</comment>
<accession>A0A0B2UKH6</accession>
<keyword evidence="4 6" id="KW-0378">Hydrolase</keyword>
<dbReference type="GO" id="GO:0004170">
    <property type="term" value="F:dUTP diphosphatase activity"/>
    <property type="evidence" value="ECO:0007669"/>
    <property type="project" value="UniProtKB-UniRule"/>
</dbReference>
<evidence type="ECO:0000313" key="8">
    <source>
        <dbReference type="EMBL" id="KHN69547.1"/>
    </source>
</evidence>
<dbReference type="InterPro" id="IPR029054">
    <property type="entry name" value="dUTPase-like"/>
</dbReference>
<dbReference type="InterPro" id="IPR036157">
    <property type="entry name" value="dUTPase-like_sf"/>
</dbReference>
<dbReference type="RefSeq" id="XP_014563589.1">
    <property type="nucleotide sequence ID" value="XM_014708103.1"/>
</dbReference>
<dbReference type="EMBL" id="JOKQ01000006">
    <property type="protein sequence ID" value="KHN69547.1"/>
    <property type="molecule type" value="Genomic_DNA"/>
</dbReference>
<keyword evidence="5 6" id="KW-0546">Nucleotide metabolism</keyword>
<comment type="cofactor">
    <cofactor evidence="6">
        <name>Mg(2+)</name>
        <dbReference type="ChEBI" id="CHEBI:18420"/>
    </cofactor>
</comment>
<dbReference type="PANTHER" id="PTHR11241:SF0">
    <property type="entry name" value="DEOXYURIDINE 5'-TRIPHOSPHATE NUCLEOTIDOHYDROLASE"/>
    <property type="match status" value="1"/>
</dbReference>
<dbReference type="InterPro" id="IPR008181">
    <property type="entry name" value="dUTPase"/>
</dbReference>